<reference evidence="3 4" key="1">
    <citation type="submission" date="2024-07" db="EMBL/GenBank/DDBJ databases">
        <title>Marimonas sp.nov., isolated from tidal-flat sediment.</title>
        <authorList>
            <person name="Jayan J.N."/>
            <person name="Lee S.S."/>
        </authorList>
    </citation>
    <scope>NUCLEOTIDE SEQUENCE [LARGE SCALE GENOMIC DNA]</scope>
    <source>
        <strain evidence="3 4">MJW-29</strain>
    </source>
</reference>
<name>A0ABV3RRQ7_9RHOB</name>
<evidence type="ECO:0000313" key="4">
    <source>
        <dbReference type="Proteomes" id="UP001556098"/>
    </source>
</evidence>
<feature type="region of interest" description="Disordered" evidence="1">
    <location>
        <begin position="99"/>
        <end position="123"/>
    </location>
</feature>
<comment type="caution">
    <text evidence="3">The sequence shown here is derived from an EMBL/GenBank/DDBJ whole genome shotgun (WGS) entry which is preliminary data.</text>
</comment>
<feature type="transmembrane region" description="Helical" evidence="2">
    <location>
        <begin position="73"/>
        <end position="94"/>
    </location>
</feature>
<feature type="transmembrane region" description="Helical" evidence="2">
    <location>
        <begin position="38"/>
        <end position="61"/>
    </location>
</feature>
<accession>A0ABV3RRQ7</accession>
<dbReference type="Proteomes" id="UP001556098">
    <property type="component" value="Unassembled WGS sequence"/>
</dbReference>
<keyword evidence="4" id="KW-1185">Reference proteome</keyword>
<dbReference type="RefSeq" id="WP_367878711.1">
    <property type="nucleotide sequence ID" value="NZ_JBFNXX010000012.1"/>
</dbReference>
<proteinExistence type="predicted"/>
<gene>
    <name evidence="3" type="ORF">AB2B41_15460</name>
</gene>
<evidence type="ECO:0000313" key="3">
    <source>
        <dbReference type="EMBL" id="MEW9921009.1"/>
    </source>
</evidence>
<sequence length="123" mass="12858">MDTTLGVGILAATVLLFSWAFGAHRRPDRAAWVDWPGASMLICVAFTMMGPVGLGFLVRGLMYPVADIARANVVLAGVSAGLAVVAFIAAPMLIRPALRGRDPRPTHANVNATPPVADLPRAA</sequence>
<keyword evidence="2" id="KW-0472">Membrane</keyword>
<dbReference type="EMBL" id="JBFNXX010000012">
    <property type="protein sequence ID" value="MEW9921009.1"/>
    <property type="molecule type" value="Genomic_DNA"/>
</dbReference>
<keyword evidence="2" id="KW-0812">Transmembrane</keyword>
<protein>
    <submittedName>
        <fullName evidence="3">Uncharacterized protein</fullName>
    </submittedName>
</protein>
<evidence type="ECO:0000256" key="2">
    <source>
        <dbReference type="SAM" id="Phobius"/>
    </source>
</evidence>
<organism evidence="3 4">
    <name type="scientific">Sulfitobacter sediminis</name>
    <dbReference type="NCBI Taxonomy" id="3234186"/>
    <lineage>
        <taxon>Bacteria</taxon>
        <taxon>Pseudomonadati</taxon>
        <taxon>Pseudomonadota</taxon>
        <taxon>Alphaproteobacteria</taxon>
        <taxon>Rhodobacterales</taxon>
        <taxon>Roseobacteraceae</taxon>
        <taxon>Sulfitobacter</taxon>
    </lineage>
</organism>
<evidence type="ECO:0000256" key="1">
    <source>
        <dbReference type="SAM" id="MobiDB-lite"/>
    </source>
</evidence>
<keyword evidence="2" id="KW-1133">Transmembrane helix</keyword>